<dbReference type="Proteomes" id="UP000603200">
    <property type="component" value="Unassembled WGS sequence"/>
</dbReference>
<dbReference type="SMART" id="SM00823">
    <property type="entry name" value="PKS_PP"/>
    <property type="match status" value="6"/>
</dbReference>
<dbReference type="Pfam" id="PF00975">
    <property type="entry name" value="Thioesterase"/>
    <property type="match status" value="1"/>
</dbReference>
<dbReference type="InterPro" id="IPR029058">
    <property type="entry name" value="AB_hydrolase_fold"/>
</dbReference>
<dbReference type="Pfam" id="PF00668">
    <property type="entry name" value="Condensation"/>
    <property type="match status" value="9"/>
</dbReference>
<evidence type="ECO:0000256" key="6">
    <source>
        <dbReference type="SAM" id="MobiDB-lite"/>
    </source>
</evidence>
<comment type="caution">
    <text evidence="8">The sequence shown here is derived from an EMBL/GenBank/DDBJ whole genome shotgun (WGS) entry which is preliminary data.</text>
</comment>
<dbReference type="Gene3D" id="2.30.38.10">
    <property type="entry name" value="Luciferase, Domain 3"/>
    <property type="match status" value="1"/>
</dbReference>
<feature type="compositionally biased region" description="Gly residues" evidence="6">
    <location>
        <begin position="73"/>
        <end position="119"/>
    </location>
</feature>
<feature type="domain" description="Carrier" evidence="7">
    <location>
        <begin position="6912"/>
        <end position="6987"/>
    </location>
</feature>
<dbReference type="InterPro" id="IPR000873">
    <property type="entry name" value="AMP-dep_synth/lig_dom"/>
</dbReference>
<comment type="cofactor">
    <cofactor evidence="1">
        <name>pantetheine 4'-phosphate</name>
        <dbReference type="ChEBI" id="CHEBI:47942"/>
    </cofactor>
</comment>
<dbReference type="Gene3D" id="3.30.559.10">
    <property type="entry name" value="Chloramphenicol acetyltransferase-like domain"/>
    <property type="match status" value="8"/>
</dbReference>
<name>A0ABQ4A0I1_9ACTN</name>
<dbReference type="SUPFAM" id="SSF53474">
    <property type="entry name" value="alpha/beta-Hydrolases"/>
    <property type="match status" value="1"/>
</dbReference>
<dbReference type="NCBIfam" id="NF003417">
    <property type="entry name" value="PRK04813.1"/>
    <property type="match status" value="7"/>
</dbReference>
<dbReference type="CDD" id="cd17643">
    <property type="entry name" value="A_NRPS_Cytc1-like"/>
    <property type="match status" value="1"/>
</dbReference>
<dbReference type="InterPro" id="IPR006162">
    <property type="entry name" value="Ppantetheine_attach_site"/>
</dbReference>
<feature type="domain" description="Carrier" evidence="7">
    <location>
        <begin position="3076"/>
        <end position="3150"/>
    </location>
</feature>
<keyword evidence="2" id="KW-0596">Phosphopantetheine</keyword>
<dbReference type="SUPFAM" id="SSF47336">
    <property type="entry name" value="ACP-like"/>
    <property type="match status" value="6"/>
</dbReference>
<evidence type="ECO:0000256" key="1">
    <source>
        <dbReference type="ARBA" id="ARBA00001957"/>
    </source>
</evidence>
<accession>A0ABQ4A0I1</accession>
<keyword evidence="5" id="KW-0045">Antibiotic biosynthesis</keyword>
<dbReference type="InterPro" id="IPR010060">
    <property type="entry name" value="NRPS_synth"/>
</dbReference>
<dbReference type="NCBIfam" id="TIGR01733">
    <property type="entry name" value="AA-adenyl-dom"/>
    <property type="match status" value="6"/>
</dbReference>
<dbReference type="InterPro" id="IPR009081">
    <property type="entry name" value="PP-bd_ACP"/>
</dbReference>
<dbReference type="InterPro" id="IPR020806">
    <property type="entry name" value="PKS_PP-bd"/>
</dbReference>
<evidence type="ECO:0000313" key="8">
    <source>
        <dbReference type="EMBL" id="GIE24381.1"/>
    </source>
</evidence>
<organism evidence="8 9">
    <name type="scientific">Winogradskya humida</name>
    <dbReference type="NCBI Taxonomy" id="113566"/>
    <lineage>
        <taxon>Bacteria</taxon>
        <taxon>Bacillati</taxon>
        <taxon>Actinomycetota</taxon>
        <taxon>Actinomycetes</taxon>
        <taxon>Micromonosporales</taxon>
        <taxon>Micromonosporaceae</taxon>
        <taxon>Winogradskya</taxon>
    </lineage>
</organism>
<feature type="domain" description="Carrier" evidence="7">
    <location>
        <begin position="563"/>
        <end position="637"/>
    </location>
</feature>
<dbReference type="SMART" id="SM00824">
    <property type="entry name" value="PKS_TE"/>
    <property type="match status" value="1"/>
</dbReference>
<dbReference type="Pfam" id="PF00550">
    <property type="entry name" value="PP-binding"/>
    <property type="match status" value="6"/>
</dbReference>
<feature type="domain" description="Carrier" evidence="7">
    <location>
        <begin position="2083"/>
        <end position="2157"/>
    </location>
</feature>
<keyword evidence="3" id="KW-0597">Phosphoprotein</keyword>
<feature type="region of interest" description="Disordered" evidence="6">
    <location>
        <begin position="70"/>
        <end position="119"/>
    </location>
</feature>
<evidence type="ECO:0000256" key="2">
    <source>
        <dbReference type="ARBA" id="ARBA00022450"/>
    </source>
</evidence>
<dbReference type="PROSITE" id="PS00455">
    <property type="entry name" value="AMP_BINDING"/>
    <property type="match status" value="6"/>
</dbReference>
<dbReference type="PANTHER" id="PTHR45527">
    <property type="entry name" value="NONRIBOSOMAL PEPTIDE SYNTHETASE"/>
    <property type="match status" value="1"/>
</dbReference>
<feature type="domain" description="Carrier" evidence="7">
    <location>
        <begin position="4540"/>
        <end position="4614"/>
    </location>
</feature>
<dbReference type="NCBIfam" id="TIGR01720">
    <property type="entry name" value="NRPS-para261"/>
    <property type="match status" value="2"/>
</dbReference>
<dbReference type="PROSITE" id="PS50075">
    <property type="entry name" value="CARRIER"/>
    <property type="match status" value="6"/>
</dbReference>
<dbReference type="InterPro" id="IPR010071">
    <property type="entry name" value="AA_adenyl_dom"/>
</dbReference>
<keyword evidence="4" id="KW-0677">Repeat</keyword>
<dbReference type="InterPro" id="IPR025110">
    <property type="entry name" value="AMP-bd_C"/>
</dbReference>
<evidence type="ECO:0000259" key="7">
    <source>
        <dbReference type="PROSITE" id="PS50075"/>
    </source>
</evidence>
<gene>
    <name evidence="8" type="ORF">Ahu01nite_074830</name>
</gene>
<feature type="domain" description="Carrier" evidence="7">
    <location>
        <begin position="5939"/>
        <end position="6014"/>
    </location>
</feature>
<dbReference type="Gene3D" id="1.10.1200.10">
    <property type="entry name" value="ACP-like"/>
    <property type="match status" value="4"/>
</dbReference>
<dbReference type="RefSeq" id="WP_203841395.1">
    <property type="nucleotide sequence ID" value="NZ_BAAATV010000017.1"/>
</dbReference>
<dbReference type="PROSITE" id="PS00012">
    <property type="entry name" value="PHOSPHOPANTETHEINE"/>
    <property type="match status" value="4"/>
</dbReference>
<dbReference type="InterPro" id="IPR045851">
    <property type="entry name" value="AMP-bd_C_sf"/>
</dbReference>
<protein>
    <submittedName>
        <fullName evidence="8">Non-ribosomal peptide synthetase</fullName>
    </submittedName>
</protein>
<dbReference type="SUPFAM" id="SSF52777">
    <property type="entry name" value="CoA-dependent acyltransferases"/>
    <property type="match status" value="16"/>
</dbReference>
<dbReference type="InterPro" id="IPR001031">
    <property type="entry name" value="Thioesterase"/>
</dbReference>
<evidence type="ECO:0000256" key="3">
    <source>
        <dbReference type="ARBA" id="ARBA00022553"/>
    </source>
</evidence>
<evidence type="ECO:0000313" key="9">
    <source>
        <dbReference type="Proteomes" id="UP000603200"/>
    </source>
</evidence>
<dbReference type="InterPro" id="IPR001242">
    <property type="entry name" value="Condensation_dom"/>
</dbReference>
<evidence type="ECO:0000256" key="5">
    <source>
        <dbReference type="ARBA" id="ARBA00023194"/>
    </source>
</evidence>
<sequence>MTAGLQGIESSLARWNNNTTPAEVSTVVDAFVAEAARHPQALALVAGETRLTYGELSERVFALARQLRERGIGTPGPGSNPGSGSASGSGSGSGSASGSGSIPGSGSVSGSGSDGGGVVGSRAEDVVGVGMPRSAEMVIAVLGIMVAGAAFVPVDPAWPEQRREQVLAEAGAKLVLTAADIPATRIPSQRISAGIPSRQGEEIDPRGLAYVIFTSGSTGRPKGAMIRHEAIHERLRWQRDEILHFGPGDATLFKAPLSFDISVNEILLPLVSGGYVVVAEPGGERDPQYLLDLIATEGVTFVYLVSSMLDVLLQLSRGTHQLDGLRHVWCGGEVLTPELFERFRAQLTTTLYHGYGPAEATIGVSHVIYRDHAERIATSIGRPNPHTQLYVLDDDLNPVGAGVTGELYAAGFLLGRGYVNAAALTGSRFVANPFSATGERMYRTGDLARWTGDGSLEFVGRADNQVKIRGMRLELEEVEAVASTNPAVRQAVVTVQDRHLIGYAVLSAPATADDLRAWCAGRLPEYMVPSVFVILDAFPLTANSKVDRRALPAPVLGGSRSRSPRTPAEVSLCEVFASVLGLDEVGAEDDFFALGGDSIVAIGAVRAARRAGFTLRARDLFANPTPASLALVVSASEPSKAAVVPPIGEVPATPIIAWLDEVGNAHDGFFQAITLPVSGDVSALVDGLLAAHDVLRGAIDGAVLTIAPVGSVSADDVLRVGEDLETTVARLSTDRLVAFSYLPAAGPAGPTGLAGSAGQLIVAVHHVVVDGVSLRVLAEDLRGGLPIEAAPTSFRQWASALRDADFSADLPFWTAAAQTSTRVLGDRPLDHDTDTVATEESLTVVLPDDIAERLLSAVPAAVHGGVNDALVAALALAVSPDEPFLLELEGHGREEDAVDLDLSRTFGWFTTLFPVPVDVTGLTPAAAVKAVKEQLRAVPRNGLSYGVLRYLAGHADLAVQPQVLFNYLGRFDSDEVVVERRDPRMPLPRALEVNAVTVGSQLSAVFSWPGRLLTHDQVQKLADRWIEQLTTIATDPAVAGHTPSDFPLVTLRQSEVDALGPDIRDVLPLTPLQAGLYFHATYAPGADPYVVQQLIHLDGPMDAERLRRAANALFDRHPNLAAAFRPAGDGDIVAVIGRALTGSGAVSGGLTGSGAVGGSAGLTGSGAFGGSAGLTGSGVFGGSAGVTGLGVEAPWRYVVGGDVDAVAAAERAEPFDLSRPPGMRYALVRTGVDRHTLVQTVHHIVADGWSVPLILNELLALYAGESLPTPPAFRDFLAHRGEGDPDAYAHLLDGVTEPTLLAPDAQQKAASIVTTVDGTAVQEVAQRFGVTVGNVIAAAWGVLVGRVAGADDVVFGSTVSGRTGDVPGVDRIAGLLINTVPARVRWTGSETLGDVVRRFATDQREVVEHEQTSLAEIQRRVGLPELFDTLVVIENYPAAAAHEDGVLRISGMDVIEAPHYPVTLMVKPGDTISITLTHRLPPETAERLLDQYVRVLTADVTTPVAAVSLLSDTDRADVLTRGIGAPPATANVSGAIGAGRIGSTDANVSGAIGATLSGASGGKRAGAVGATLSGASGGKLAGATGATFSGASGGKRAGAVGVTVPEMIGAVDPVGIAVRAGAAELTYAELWTRSGAVAATLHQAGVRRGDVVAVATRRSTELPVALLGVLRAGAAYLPVDPGYPAARIEFMLGDAEPVCVLADDLSNRALPPHDLPVVRLRTARGDAPDVHIGPHDAASVVYTSGSTGRPKAVVGTHGALANRLAWARDQWTGQVRVAKSSMSFIDGTTELLGGLVAGATVVVADETAASDGTALAILVADSGATQLLAVPSLAAALAETAPGKVRNLERWITSGEALDAGTVAVLAAASPGAELVNSYGASENTGDVLAGTVTPGGTVTLGRAVPGVRIYLLDAALEPVAPGAVGEIYVGGAQLARGYRGQGGATAARFVADPFTPGERLYRTGDLGRWIDDRVEFLGRNDDQVKVNGHRVELAEVEAALLRRLGVREAVAVARNRKSLHGYVVAESGETLDPQALLATLREELPAYLVPATVTVLDAVPLLPNGKRDRRALPDPVAAVATPPRTPREAQVVTRLAESLGAESIGVHDDFFARGGDSITAIRLVNLLARDGIVLSTQDIFRTRTAAAIAATADGPVVADTPVSAADEVWDLSPLQQGVYYQATYADGANTYIAQNVFDFDRRLDVAALELAFAALLDRHPTLRAAFVNDPRPQQRIAAHVPAVVTVLDGDPEQIAAEDRERPFDLTAPPLIRLTVVHGPDGTDRLLLTCHFLLWDGWSRELVLRELFALYDSRGETGVLPEEGPGFPDYLTWIAAQDRDASAAAWKAVLDEPTIVVPDAVGREPMLSDRILAALPTAVTTRLTEQARRAGVTLNSVLTAALGLVLGHRTGRGDVTFGTTVAGRPTGIAGIENVIGLFLNTVPARVAATPRTTVADLARRAQQDRLDLAPHEYLGLGDIQRAAGQDQLFDTLYVLQNFLADSTFDDLEAAQGIVDVQYTDTTHYPLTWVLTPGANLRVKLEYRPDVITAALAREMVDDLVAVLKHLADGLDVPAGSLNFGAARQLDGVAADIPDVTIAEMLAAQARRTPELTALVFGDVRLTYAELDARIDAVARGLVARGAGPERLVALALPRGIDMVVALFAVLRAGAAYLPLDLDLPAERRQTMLDDARPLLVLSTLDGLAQDDGPATHPDFRGDRLDRPAYVIYTSGSTGKPKGVVTPYRGLTNMQLNHRAEIFDPTVARARAAGVERLRIAHTVSFSFDMSWEELLWLVEGHEVHVCDEELRRDATALVAYCREHGIDVINVTPTYAHHLFGEGLLDGHRMWLVLLGGEAVTDSVWSRLSDPDGPIGYNLYGPTEYTINTLGAGTPDSATPTVGRPIFNTTGYVLDDWLRPVPFGVVGELYIAGAGLARGYLDRPALTASRFVAGPDGSRLYRTGDLVRERPDGTLDFLGRSDDQVKIRGYRIELGEVESAVAAVPGVRQAAVLARDGKLHAYLVGPVSPADVRAALIERLPSYMVPSLYAVVDALPLTVNGKLDAKALPEATPILGVARGPRDDRERLLADIYAEVLGLPQVGIDDDFFTIGGDSISSISVAGRARKAGLHVTPRDVFRRRSVQALAAALPATVVETVTADGGLGDVALTPMLAETVKSATPLGHFYQSMSWHTPATLTRDRLETILQALLDRHDLLRASFNETLPIPAPVLNDAGLQVPAAGLNDAGLQVPAAGLNDAGLKVPAAGLNDAGLKVRAAGLHAAGLQVPAAGLRASGLITEGPIDEEAEVARLDPANGIMLRAAWDGRRLLLVIHHLVIDGVSWRIITDDLRRAARGEELEPVGASFRTFAAAQPAFEGQENFWRRTLAGPRPLLGDRPADPATDTAETVRSISVTLPAEVTVPLLTTVPAAFFAGINDVLLTGLAVAVNRESGNAGAPVLVSLEGHGRTGDLDLSRTVGWFTAIHPVRLEPGTLTDLAAAARTVKEQLRAVPTDGLGYGSLRWLRDQDFGPAPEILFNYLGRFGSSALPDDWAQASPLREGVDPANPAMPLEINAHVTGDIFEATLSWPAGLLTEERVVALAEQWTTVLRELTTTDLAGHTPSDFPLVTGLTQDDVDAFAGATDVLPLLPLQEGMHFHSVVSEVDTYAVQQVASLSGEVDPARLRAAVETAVRRHDALRASFRELRDGRIVQVIADEVQVPWQELDLTGTPEAHARLEEFAAAELAQPFDLARPPVLRYALVSLSPTDHRLVETMHHILADGWSYPLVFSDVVAAYHGRALPHLTATFRDHIESVVTRSSSDARAAWSTALAGVEPTVLYPDISTVSHHESVYAYVDGISSAARAHGITVSTLIHGAWGLLLGRLLGRDRVVFGSTVSGRGGELPGVESIVGLLINTVPVPMAWRPDEPLADVLRRLQEQQTDVLDVQQVGLAELNRLAGVRELFDSMVVVENFPPVDGGDAQGLGVTGFTGTDSPHYPVSLVAFPGERLTLEIKYDAAVGVAAAQRLVDQVAYVLTQLISSLDEPVSALTLGAVPALPAAPPVPVSAGTLDLHDVSDRAAVDDLTYAQLEARANQLAHELIARGVRPESRVAVRLPRGADLVVALLAVVKAGGCYVPVDSAAPAARQEYILADAAPVCVIGSGGIDVAAPGQPTTRPVATHTGDNAAYVIYTSGSTGRPKGVVVTHRDVLALFAAASQLFDFGPDDVWTMFHSYAFDFSVWELWGPLLHGGRLVTVPHDVARDPQRFRALLRDEKVTVLNQTPSAFYPLIEADSTANDRLALRYVVFGGEALDLSRLAPWYARNKTPLLVNMYGITETTVHVSFRALDPADVTRPSIIGAALPGLTVHVLDAYLQPVPEGVTGEMYVAGEQLARGYLDRPGLTATRFVANPFGPGRLYRSGDLARWEDGELVYLGRSDHQVKVRGYRIELGEIETALLALPGVANTAVIVRDGRLVAYLVSRPGSRPDVDAVRDHLATVLPVYMVPAAFVTLPALPLTVNGKLDREALPAPARTVAASSVALSDENPAVTTLRGLFAEVLSLDAVPADGDFFSLGGDSIVAIQLVNRAKRSGVKLSPRDVFLKRTPMALAGAALPVAGAAAVTPAVSDGVGEVALLPIVHRLAELGGGINRLHQADLIRTPAGATPARLRAALDKLVAHHDALRLRLSRPAPMLWSQEITATGSGSVSLNTVDGIEAATILREAEAAVSRLDPEAGRVLEAVFFDAGPGEQGRLLLVAHHLVVDGVSWQILTEDLRQAYEAAELDPVTTSLRSFARTVGEEAGTAARMAEFPQWQLALAPGAELDPQAVTFGLTVGQTRDHEVRIPVDPSVLTGDVTATLLTALHTAVNRWRGTEAELVVDVERHGREPVGDADLSRTVGWFTSIAPVRLPDTRAGDAPAGDKPAGDGAAGDGLGYGMLRYVNPRSAAALARLGTPQVLFNYLGRFTSDAGDWSSADEDIRVRPDDDLGTPYLLEINVAARGSELHAVLTYADEGLGLDAVTAIADGWAAELAPVDERTWPLSPLQEGLYFQAKLAGDADVYVAQNAFDVNYRLDVAALERAFAAMLAAHPAARLAFTDDGAILRRDVPVTVEVIENPADLEAVMIADRTRPFDLAHAPLARLTVVRLPDGRDRLLFTYHLLLWDGWSRELVLRDLFGAYAGRPVQPEGASFTDYLEWIARQDIQESVEAWTRALEGAEPTILYPAAAGTEPVLATSLAVQLTEEQTARLTDQARAAGVTLNAVLSTALGLVLSHATGRPEALFGTTVAGRPTELDGIEEVVGVFLNTVPQRVSFAATEPVRDVLSRVQDERIELMAHEFVGLGDIQRATGRGQLFDSLYVLQNFLDDNTFDDLEAEHGIVGVESVDATHYPLTWVATPGRALRIRLEYRSDVVTATEAASLLDRLRTVLETFDTDRTVGAIALPATEPQTGVAADIPDITIAEMLAEQAARTPTAAALTHAGATLSYAELDGRVSAVARGLRSRGAGPETIVGLALPRGVDMVVALFAVLRAGAAYLPLDLDLPPERRQTMVDDAQPVFVLDSLAGLYQEIGEPWLDDFAPGTPGRLDRPAYVIYTSGSTGRPKGVVTPYRGLTNMQLNHRDAIFGPTIDAAGGRVLTIAHTVSFSFDMSWEELLWLVEGHHVHVADEELRRDGRALVAYCAEHKVDVVNLTPTYAQALLDEGLLAGTHRPCLVLLGGEAVSEKLWTTLRDTDGVAGYNLYGPTEYTINTLGGGTSDSVTATVGKPIFNTVGYVLDSWLRPVPRSVAGELYIAGAGLARGYLNRPGLTAARFVAGPDGSRLYRTGDLVRERPDGNLDFLGRTDDQVKIRGYRIELGEVETAVSAVPGVRQSAVLARDGALVAFIVGDATPAQVRAALADRLPSYMVPSLFATVDVLPLTVNGKLDTSALPAPAPVAKASRPPADDRERRLCEVFAEVLGLPSFGVEDDFFDAGGHSLTALRLIGRVRAELGGDLSLRALFDARTPEKLARATSGPARAALIAQKRPEVLPLSPAQQRLWLLDQLDPGSSAYNYPLLVRLGGRPDLGALSLALGDVVARHEVLRTLIRSSAQHIVPPPASITVETATPAADLVARPFDLAEDLPIRAAVVDEGSSSVLVLVLHHIAMDEWSDGPLLRDLDIAYAARIAGHAPAYEPLPVQYADYVLSLTPANGDFWREALAALPEEITLPSDGARTVAKKAAGLVSATLPASLIDRLREIARGESASLFMALHAALATLLARHGAGTDVPIGSPTSGRGDAALDDLVGFFVNTIVLRADLSGDPTFIELLRRVRTADLAAFEHADVPFQQVVELVNPPRVPGRNPLFQVMIGYFHRPASGELLLGLPVLAAPDFAADPKVDLNVTFIDGGPDGVEVTCEYDADRFAAPTAGRLLDRLETLLTAFAGEPATPVFQAPMLAAADTTDLLSWQTVPAAPSRTDAGHSGLALVTSASPFSVEEIDYAAGSVAAKLIEYGVAPGSIVGIGLPRSADLVIAVLGVRKAGVAYLPLDPAFPAARRDFMVEDARPALIIDENFMAEITPAPAPVVQAPSPDAAAYVIYTSGSTGRPKGVVVTQRNLESFLDALPLMPGERLLAVTTLSFDISVLEILGTLRAGGTIVLASPDEVRDPRLLAAMIERHKITAMQATPSLWAALLEASDTDLSSVRALVGGEALPASVAASLRSRAASVVNLYGPTEVTVWATSEAVAEDWNGSIGRPLPGVSAYVLDGLLQAVPPGVAGELYLGGPQVARGYLGRPGLTATRFVAGLDGARLYRTGDLARWRDGHLEYLGRTDHQVKVRGFRIELEEIEAVALSHPSVTRAVVVVRGDRLVAYLTVAPEFSQASLTALFESSLPGYMIPAVCQVLGTLPLTPNGKVDRNALPEITLPATPVSETPRSRMEAAVARLMAAVLGLESVGVHDDFFALGGHSLLLVRLATALRDELGADVPVARLFTAPTVAGVARLLDGETPGGDGLAPVLSLSPGRHGTPLFCFAPASGLAWQFAGLKRFVDAPLIGLQSPLLAGGSLPATMTALAVEHADRIESAQPAGPVRLLGWSFGGALALCTAAELQGRGREVTFVGMLDARRDAVSAPSTVAGLLTEMGYTVPSANLTVEEAVGFVRDAGGAVASLTDAQIARVLENYLASDRLMASAEYTPFDGEVFFVEATVPEQGFNGPGAPAWSPLITATTVHELPVAHSELLDPATLEKLGPLLSAELGGIS</sequence>
<evidence type="ECO:0000256" key="4">
    <source>
        <dbReference type="ARBA" id="ARBA00022737"/>
    </source>
</evidence>
<dbReference type="PANTHER" id="PTHR45527:SF1">
    <property type="entry name" value="FATTY ACID SYNTHASE"/>
    <property type="match status" value="1"/>
</dbReference>
<dbReference type="InterPro" id="IPR020845">
    <property type="entry name" value="AMP-binding_CS"/>
</dbReference>
<dbReference type="Pfam" id="PF00501">
    <property type="entry name" value="AMP-binding"/>
    <property type="match status" value="6"/>
</dbReference>
<dbReference type="SUPFAM" id="SSF56801">
    <property type="entry name" value="Acetyl-CoA synthetase-like"/>
    <property type="match status" value="6"/>
</dbReference>
<dbReference type="InterPro" id="IPR042099">
    <property type="entry name" value="ANL_N_sf"/>
</dbReference>
<dbReference type="Gene3D" id="3.30.300.30">
    <property type="match status" value="6"/>
</dbReference>
<dbReference type="EMBL" id="BOMN01000108">
    <property type="protein sequence ID" value="GIE24381.1"/>
    <property type="molecule type" value="Genomic_DNA"/>
</dbReference>
<dbReference type="InterPro" id="IPR036736">
    <property type="entry name" value="ACP-like_sf"/>
</dbReference>
<dbReference type="CDD" id="cd05930">
    <property type="entry name" value="A_NRPS"/>
    <property type="match status" value="4"/>
</dbReference>
<dbReference type="Pfam" id="PF13193">
    <property type="entry name" value="AMP-binding_C"/>
    <property type="match status" value="6"/>
</dbReference>
<keyword evidence="9" id="KW-1185">Reference proteome</keyword>
<dbReference type="Gene3D" id="3.30.559.30">
    <property type="entry name" value="Nonribosomal peptide synthetase, condensation domain"/>
    <property type="match status" value="8"/>
</dbReference>
<dbReference type="Gene3D" id="3.40.50.1820">
    <property type="entry name" value="alpha/beta hydrolase"/>
    <property type="match status" value="2"/>
</dbReference>
<proteinExistence type="predicted"/>
<dbReference type="Gene3D" id="3.40.50.980">
    <property type="match status" value="3"/>
</dbReference>
<dbReference type="InterPro" id="IPR023213">
    <property type="entry name" value="CAT-like_dom_sf"/>
</dbReference>
<dbReference type="InterPro" id="IPR020802">
    <property type="entry name" value="TesA-like"/>
</dbReference>
<reference evidence="8 9" key="1">
    <citation type="submission" date="2021-01" db="EMBL/GenBank/DDBJ databases">
        <title>Whole genome shotgun sequence of Actinoplanes humidus NBRC 14915.</title>
        <authorList>
            <person name="Komaki H."/>
            <person name="Tamura T."/>
        </authorList>
    </citation>
    <scope>NUCLEOTIDE SEQUENCE [LARGE SCALE GENOMIC DNA]</scope>
    <source>
        <strain evidence="8 9">NBRC 14915</strain>
    </source>
</reference>
<dbReference type="Gene3D" id="3.40.50.12780">
    <property type="entry name" value="N-terminal domain of ligase-like"/>
    <property type="match status" value="5"/>
</dbReference>